<keyword evidence="2" id="KW-1185">Reference proteome</keyword>
<dbReference type="AlphaFoldDB" id="A0A1A8XJ12"/>
<dbReference type="Proteomes" id="UP000199169">
    <property type="component" value="Unassembled WGS sequence"/>
</dbReference>
<reference evidence="1 2" key="1">
    <citation type="submission" date="2016-06" db="EMBL/GenBank/DDBJ databases">
        <authorList>
            <person name="Kjaerup R.B."/>
            <person name="Dalgaard T.S."/>
            <person name="Juul-Madsen H.R."/>
        </authorList>
    </citation>
    <scope>NUCLEOTIDE SEQUENCE [LARGE SCALE GENOMIC DNA]</scope>
    <source>
        <strain evidence="1">3</strain>
    </source>
</reference>
<proteinExistence type="predicted"/>
<evidence type="ECO:0000313" key="2">
    <source>
        <dbReference type="Proteomes" id="UP000199169"/>
    </source>
</evidence>
<sequence length="74" mass="8549">MHMIPSPDAQTVRSVRLFALALSDWPKDQVLSVDFRPAFQRDSLLVVTRGLEGEESLRLPLAEPFEIQIHHRRQ</sequence>
<name>A0A1A8XJ12_9PROT</name>
<accession>A0A1A8XJ12</accession>
<protein>
    <submittedName>
        <fullName evidence="1">Uncharacterized protein</fullName>
    </submittedName>
</protein>
<evidence type="ECO:0000313" key="1">
    <source>
        <dbReference type="EMBL" id="SBT04686.1"/>
    </source>
</evidence>
<dbReference type="STRING" id="1860102.ACCAA_1790003"/>
<dbReference type="EMBL" id="FLQX01000089">
    <property type="protein sequence ID" value="SBT04686.1"/>
    <property type="molecule type" value="Genomic_DNA"/>
</dbReference>
<organism evidence="1 2">
    <name type="scientific">Candidatus Accumulibacter aalborgensis</name>
    <dbReference type="NCBI Taxonomy" id="1860102"/>
    <lineage>
        <taxon>Bacteria</taxon>
        <taxon>Pseudomonadati</taxon>
        <taxon>Pseudomonadota</taxon>
        <taxon>Betaproteobacteria</taxon>
        <taxon>Candidatus Accumulibacter</taxon>
    </lineage>
</organism>
<gene>
    <name evidence="1" type="ORF">ACCAA_1790003</name>
</gene>